<organism evidence="6 7">
    <name type="scientific">Actinomarinicola tropica</name>
    <dbReference type="NCBI Taxonomy" id="2789776"/>
    <lineage>
        <taxon>Bacteria</taxon>
        <taxon>Bacillati</taxon>
        <taxon>Actinomycetota</taxon>
        <taxon>Acidimicrobiia</taxon>
        <taxon>Acidimicrobiales</taxon>
        <taxon>Iamiaceae</taxon>
        <taxon>Actinomarinicola</taxon>
    </lineage>
</organism>
<dbReference type="Gene3D" id="3.40.50.12780">
    <property type="entry name" value="N-terminal domain of ligase-like"/>
    <property type="match status" value="2"/>
</dbReference>
<dbReference type="InterPro" id="IPR009081">
    <property type="entry name" value="PP-bd_ACP"/>
</dbReference>
<dbReference type="GO" id="GO:0031177">
    <property type="term" value="F:phosphopantetheine binding"/>
    <property type="evidence" value="ECO:0007669"/>
    <property type="project" value="InterPro"/>
</dbReference>
<dbReference type="GO" id="GO:0008610">
    <property type="term" value="P:lipid biosynthetic process"/>
    <property type="evidence" value="ECO:0007669"/>
    <property type="project" value="UniProtKB-ARBA"/>
</dbReference>
<dbReference type="InterPro" id="IPR029058">
    <property type="entry name" value="AB_hydrolase_fold"/>
</dbReference>
<dbReference type="Gene3D" id="3.40.50.1820">
    <property type="entry name" value="alpha/beta hydrolase"/>
    <property type="match status" value="1"/>
</dbReference>
<feature type="region of interest" description="Disordered" evidence="4">
    <location>
        <begin position="1"/>
        <end position="22"/>
    </location>
</feature>
<dbReference type="InterPro" id="IPR010071">
    <property type="entry name" value="AA_adenyl_dom"/>
</dbReference>
<dbReference type="InterPro" id="IPR042099">
    <property type="entry name" value="ANL_N_sf"/>
</dbReference>
<evidence type="ECO:0000256" key="2">
    <source>
        <dbReference type="ARBA" id="ARBA00022450"/>
    </source>
</evidence>
<evidence type="ECO:0000256" key="3">
    <source>
        <dbReference type="ARBA" id="ARBA00022553"/>
    </source>
</evidence>
<dbReference type="SMART" id="SM00823">
    <property type="entry name" value="PKS_PP"/>
    <property type="match status" value="2"/>
</dbReference>
<evidence type="ECO:0000313" key="6">
    <source>
        <dbReference type="EMBL" id="QGG94765.1"/>
    </source>
</evidence>
<proteinExistence type="predicted"/>
<dbReference type="SUPFAM" id="SSF47336">
    <property type="entry name" value="ACP-like"/>
    <property type="match status" value="2"/>
</dbReference>
<dbReference type="Pfam" id="PF00668">
    <property type="entry name" value="Condensation"/>
    <property type="match status" value="1"/>
</dbReference>
<dbReference type="Pfam" id="PF00501">
    <property type="entry name" value="AMP-binding"/>
    <property type="match status" value="2"/>
</dbReference>
<feature type="region of interest" description="Disordered" evidence="4">
    <location>
        <begin position="1527"/>
        <end position="1549"/>
    </location>
</feature>
<evidence type="ECO:0000313" key="7">
    <source>
        <dbReference type="Proteomes" id="UP000334019"/>
    </source>
</evidence>
<dbReference type="InterPro" id="IPR000873">
    <property type="entry name" value="AMP-dep_synth/lig_dom"/>
</dbReference>
<dbReference type="Gene3D" id="3.30.559.30">
    <property type="entry name" value="Nonribosomal peptide synthetase, condensation domain"/>
    <property type="match status" value="1"/>
</dbReference>
<gene>
    <name evidence="6" type="ORF">GH723_06385</name>
</gene>
<dbReference type="PROSITE" id="PS00012">
    <property type="entry name" value="PHOSPHOPANTETHEINE"/>
    <property type="match status" value="2"/>
</dbReference>
<dbReference type="Gene3D" id="1.10.1200.10">
    <property type="entry name" value="ACP-like"/>
    <property type="match status" value="2"/>
</dbReference>
<feature type="region of interest" description="Disordered" evidence="4">
    <location>
        <begin position="1033"/>
        <end position="1053"/>
    </location>
</feature>
<dbReference type="InterPro" id="IPR025110">
    <property type="entry name" value="AMP-bd_C"/>
</dbReference>
<dbReference type="PANTHER" id="PTHR45527">
    <property type="entry name" value="NONRIBOSOMAL PEPTIDE SYNTHETASE"/>
    <property type="match status" value="1"/>
</dbReference>
<dbReference type="InterPro" id="IPR036736">
    <property type="entry name" value="ACP-like_sf"/>
</dbReference>
<dbReference type="Proteomes" id="UP000334019">
    <property type="component" value="Chromosome"/>
</dbReference>
<dbReference type="KEGG" id="atq:GH723_06385"/>
<dbReference type="InterPro" id="IPR020806">
    <property type="entry name" value="PKS_PP-bd"/>
</dbReference>
<dbReference type="Pfam" id="PF00550">
    <property type="entry name" value="PP-binding"/>
    <property type="match status" value="2"/>
</dbReference>
<dbReference type="PROSITE" id="PS00455">
    <property type="entry name" value="AMP_BINDING"/>
    <property type="match status" value="2"/>
</dbReference>
<dbReference type="InterPro" id="IPR001242">
    <property type="entry name" value="Condensation_dom"/>
</dbReference>
<dbReference type="InterPro" id="IPR023213">
    <property type="entry name" value="CAT-like_dom_sf"/>
</dbReference>
<protein>
    <submittedName>
        <fullName evidence="6">Amino acid adenylation domain-containing protein</fullName>
    </submittedName>
</protein>
<dbReference type="GO" id="GO:0005737">
    <property type="term" value="C:cytoplasm"/>
    <property type="evidence" value="ECO:0007669"/>
    <property type="project" value="TreeGrafter"/>
</dbReference>
<dbReference type="NCBIfam" id="TIGR01733">
    <property type="entry name" value="AA-adenyl-dom"/>
    <property type="match status" value="2"/>
</dbReference>
<dbReference type="SUPFAM" id="SSF56801">
    <property type="entry name" value="Acetyl-CoA synthetase-like"/>
    <property type="match status" value="2"/>
</dbReference>
<keyword evidence="3" id="KW-0597">Phosphoprotein</keyword>
<dbReference type="Gene3D" id="3.30.559.10">
    <property type="entry name" value="Chloramphenicol acetyltransferase-like domain"/>
    <property type="match status" value="1"/>
</dbReference>
<dbReference type="GO" id="GO:0043041">
    <property type="term" value="P:amino acid activation for nonribosomal peptide biosynthetic process"/>
    <property type="evidence" value="ECO:0007669"/>
    <property type="project" value="TreeGrafter"/>
</dbReference>
<dbReference type="SUPFAM" id="SSF52777">
    <property type="entry name" value="CoA-dependent acyltransferases"/>
    <property type="match status" value="2"/>
</dbReference>
<dbReference type="InterPro" id="IPR006162">
    <property type="entry name" value="Ppantetheine_attach_site"/>
</dbReference>
<feature type="domain" description="Carrier" evidence="5">
    <location>
        <begin position="527"/>
        <end position="601"/>
    </location>
</feature>
<keyword evidence="2" id="KW-0596">Phosphopantetheine</keyword>
<sequence length="1872" mass="199262">MTGPEGRPGDVGRPTARGRGRVVPPRLAHAGALSAAPPATDRQRVAVVAPGLDGPPRLTYRELDALSARIAAGLQHEGVGPGTRVGLVARRDGWLIPSLLAVLRSGAAYVPLDPRAPGARWRTVLEVAGVQHVLASHGVPATEGFAGEAVTNPSELAEGTAEAPSHPVIDPADEAYVLFTSGSTGTPKGVSVTHGNVVARIESLRRFHEPPHVALLTTSLCFDASLATVLPVLATGGTLVVGPDDAAADPSVAAELVASHGVTFIANVPSWYLGLLDLAPPGALRTLRRVVTGGEAMPPGLVRRHHELLPACALVNEYGPTEATIAATAFEVPSDWSGTAVPIGLPHPNTTVHVVDDGNLAPPGRIGELWIAGPGVAHGYVGRPDGDVFVDDPFGDGRAYRTGDLAHWTEDGLLELHGRKDRQVKILGERVEPDETEAVLLGLADVAQAAVEVDRTGPAPRLVGYVAGHDGRHLDGDEVRRRLGELLPPAQVPPTVVVCDRLPLTVGGKVDRAALPAPPPVGTFGHAPLDDVEAAVADAVAEVLGVRVGPADDFYGVGGDSLAAARVLARLRRQLQVDLHPGDLRDHPTVADLASLARRRPARADRTVARVARDPDGGWTGRATPAQTSFWYLEQEDGRAGGSNLVEVVHLHGVDRSSVERALDLLADRHESLRTALRLGPDGLEQVVAPRGEVRVPCEPLDPDADADARARELGRCPFDLGVAPLVRAHVADAADGVDVVLVVHHAIADGWAVDVLVDELVALALDPGTTLAQKEVDAVDVAVWLHDRTEGDGAAAASRFLERLRRGAELRGGVLPYDRRLTGDSHHVAAARRRRLDAGVVASLGAVSRRCGASPFSTLTAMLAVTLRRFGAPEDLLVGTATANRPLPELERVVACTTNFVPIRVDARGERSVADVIRGVAEDVVASDEWGWLPVEAVLGDHRDGEPLALPDVMVSMLNQRVSTSTAPRHGVSLPHVLTDLDVVCTTAEDGALDVEVHHDPRRLLPTTVDRLLDAWLELVARLPDHLDAPVDDLVAPGPGDRRDAEVLGGDEGPVPAGTVLDLVWPHVDGRPDRAALIDTGAATSWGELGDRARRLAASLARDGVGRGDHVLVTADRAPAVEALLACWWLGAVPVPLGDRQPATKVAALARRVDASAVLDEASMAERLARPDDVPHVEAVPLVGDDPAYVLFTSGSTGEPKGVVVPHRALLASTLARLDHYADAPQVALLGHDMAFDAALGIAVWYLAMGGTLVTPGHDERLDPVSLARLIDEHGVGQIDLVPSHLRLLLDQAPADGLGSLRLVTTGAEACPPSLVDLHLRRLPGVRLVNEYGPTECTVWTVAHDCTADDVEQGLVPIGRPVLGTVARVADAEGRPMPRGAIGELLLAGHLLADGYIGDPAQTAARFVEIDGRRWYRTGDRVRWNDDGELEFHGRSDDQLKVRGYRIEPGEVDAVLRDHPDVLRAATWTHEVVAGAPVLVAWVQPRPGVADDLRDDVLAHCRTRLPEWMVPSVVVTVDAMPLTTSGKVDRRRLPPPEPSDLGHERVPPSSPLERAIVGVWEALLGRPVGMFDNFFDLGGHSLLAARLVSELTGHLGVTVQLPDLLEDATPAHLVQVVTARLDAEPVESRGEASITVLREGSLAPLVIVARDGETSLYLRHVLRAIDEDRPLWLLIRPMPRLHVRRADLAHQGRLVADAIAGACDGTVHLLGHSASGLVALEAARHLGSKMGRLVLLDTLRAMTGWERRKHPLHRVRRWATSPATERAARAEARAARAAVRSDPPDPHAARLVRDEQDERGFLRLRGRRYDGALTVLAATDTQAVVGDDLGWSRWCDDVIVRTLPSDHFGVLLPPHVDETVTAIGQLLDGQP</sequence>
<comment type="cofactor">
    <cofactor evidence="1">
        <name>pantetheine 4'-phosphate</name>
        <dbReference type="ChEBI" id="CHEBI:47942"/>
    </cofactor>
</comment>
<feature type="domain" description="Carrier" evidence="5">
    <location>
        <begin position="1548"/>
        <end position="1622"/>
    </location>
</feature>
<evidence type="ECO:0000256" key="1">
    <source>
        <dbReference type="ARBA" id="ARBA00001957"/>
    </source>
</evidence>
<dbReference type="InterPro" id="IPR020845">
    <property type="entry name" value="AMP-binding_CS"/>
</dbReference>
<dbReference type="Pfam" id="PF13193">
    <property type="entry name" value="AMP-binding_C"/>
    <property type="match status" value="1"/>
</dbReference>
<dbReference type="GO" id="GO:0003824">
    <property type="term" value="F:catalytic activity"/>
    <property type="evidence" value="ECO:0007669"/>
    <property type="project" value="InterPro"/>
</dbReference>
<dbReference type="SUPFAM" id="SSF53474">
    <property type="entry name" value="alpha/beta-Hydrolases"/>
    <property type="match status" value="1"/>
</dbReference>
<evidence type="ECO:0000256" key="4">
    <source>
        <dbReference type="SAM" id="MobiDB-lite"/>
    </source>
</evidence>
<dbReference type="InterPro" id="IPR045851">
    <property type="entry name" value="AMP-bd_C_sf"/>
</dbReference>
<dbReference type="CDD" id="cd05930">
    <property type="entry name" value="A_NRPS"/>
    <property type="match status" value="2"/>
</dbReference>
<accession>A0A5Q2RNJ6</accession>
<dbReference type="PANTHER" id="PTHR45527:SF1">
    <property type="entry name" value="FATTY ACID SYNTHASE"/>
    <property type="match status" value="1"/>
</dbReference>
<dbReference type="PROSITE" id="PS50075">
    <property type="entry name" value="CARRIER"/>
    <property type="match status" value="2"/>
</dbReference>
<keyword evidence="7" id="KW-1185">Reference proteome</keyword>
<dbReference type="Gene3D" id="3.30.300.30">
    <property type="match status" value="2"/>
</dbReference>
<evidence type="ECO:0000259" key="5">
    <source>
        <dbReference type="PROSITE" id="PS50075"/>
    </source>
</evidence>
<dbReference type="RefSeq" id="WP_153758873.1">
    <property type="nucleotide sequence ID" value="NZ_CP045851.1"/>
</dbReference>
<name>A0A5Q2RNJ6_9ACTN</name>
<feature type="compositionally biased region" description="Basic and acidic residues" evidence="4">
    <location>
        <begin position="1528"/>
        <end position="1547"/>
    </location>
</feature>
<dbReference type="EMBL" id="CP045851">
    <property type="protein sequence ID" value="QGG94765.1"/>
    <property type="molecule type" value="Genomic_DNA"/>
</dbReference>
<reference evidence="6 7" key="1">
    <citation type="submission" date="2019-11" db="EMBL/GenBank/DDBJ databases">
        <authorList>
            <person name="He Y."/>
        </authorList>
    </citation>
    <scope>NUCLEOTIDE SEQUENCE [LARGE SCALE GENOMIC DNA]</scope>
    <source>
        <strain evidence="6 7">SCSIO 58843</strain>
    </source>
</reference>
<dbReference type="GO" id="GO:0044550">
    <property type="term" value="P:secondary metabolite biosynthetic process"/>
    <property type="evidence" value="ECO:0007669"/>
    <property type="project" value="TreeGrafter"/>
</dbReference>